<dbReference type="Proteomes" id="UP000199691">
    <property type="component" value="Unassembled WGS sequence"/>
</dbReference>
<protein>
    <submittedName>
        <fullName evidence="2">Uncharacterized protein</fullName>
    </submittedName>
</protein>
<gene>
    <name evidence="2" type="ORF">SAMN05421507_103267</name>
</gene>
<dbReference type="AlphaFoldDB" id="A0A1H0LCS6"/>
<sequence length="63" mass="7039">MPLGGDEPWGSASASRSHVTEPPANPPGAWRVPKTFVLGTRHDSTTCARLSRYRAPMNERYQW</sequence>
<feature type="region of interest" description="Disordered" evidence="1">
    <location>
        <begin position="1"/>
        <end position="32"/>
    </location>
</feature>
<proteinExistence type="predicted"/>
<evidence type="ECO:0000256" key="1">
    <source>
        <dbReference type="SAM" id="MobiDB-lite"/>
    </source>
</evidence>
<dbReference type="RefSeq" id="WP_090096991.1">
    <property type="nucleotide sequence ID" value="NZ_FNIX01000003.1"/>
</dbReference>
<dbReference type="EMBL" id="FNIX01000003">
    <property type="protein sequence ID" value="SDO65836.1"/>
    <property type="molecule type" value="Genomic_DNA"/>
</dbReference>
<accession>A0A1H0LCS6</accession>
<organism evidence="2 3">
    <name type="scientific">Lentzea jiangxiensis</name>
    <dbReference type="NCBI Taxonomy" id="641025"/>
    <lineage>
        <taxon>Bacteria</taxon>
        <taxon>Bacillati</taxon>
        <taxon>Actinomycetota</taxon>
        <taxon>Actinomycetes</taxon>
        <taxon>Pseudonocardiales</taxon>
        <taxon>Pseudonocardiaceae</taxon>
        <taxon>Lentzea</taxon>
    </lineage>
</organism>
<reference evidence="3" key="1">
    <citation type="submission" date="2016-10" db="EMBL/GenBank/DDBJ databases">
        <authorList>
            <person name="Varghese N."/>
            <person name="Submissions S."/>
        </authorList>
    </citation>
    <scope>NUCLEOTIDE SEQUENCE [LARGE SCALE GENOMIC DNA]</scope>
    <source>
        <strain evidence="3">CGMCC 4.6609</strain>
    </source>
</reference>
<name>A0A1H0LCS6_9PSEU</name>
<evidence type="ECO:0000313" key="3">
    <source>
        <dbReference type="Proteomes" id="UP000199691"/>
    </source>
</evidence>
<keyword evidence="3" id="KW-1185">Reference proteome</keyword>
<evidence type="ECO:0000313" key="2">
    <source>
        <dbReference type="EMBL" id="SDO65836.1"/>
    </source>
</evidence>